<feature type="compositionally biased region" description="Polar residues" evidence="12">
    <location>
        <begin position="935"/>
        <end position="945"/>
    </location>
</feature>
<feature type="transmembrane region" description="Helical" evidence="13">
    <location>
        <begin position="666"/>
        <end position="692"/>
    </location>
</feature>
<dbReference type="FunFam" id="1.20.120.350:FF:000009">
    <property type="entry name" value="Voltage-dependent T-type calcium channel subunit alpha"/>
    <property type="match status" value="1"/>
</dbReference>
<evidence type="ECO:0000256" key="8">
    <source>
        <dbReference type="ARBA" id="ARBA00023136"/>
    </source>
</evidence>
<feature type="region of interest" description="Disordered" evidence="12">
    <location>
        <begin position="923"/>
        <end position="1104"/>
    </location>
</feature>
<dbReference type="FunFam" id="1.10.287.70:FF:000120">
    <property type="entry name" value="Voltage-dependent T-type calcium channel subunit alpha"/>
    <property type="match status" value="1"/>
</dbReference>
<feature type="coiled-coil region" evidence="11">
    <location>
        <begin position="702"/>
        <end position="730"/>
    </location>
</feature>
<keyword evidence="11" id="KW-0175">Coiled coil</keyword>
<dbReference type="InterPro" id="IPR005821">
    <property type="entry name" value="Ion_trans_dom"/>
</dbReference>
<evidence type="ECO:0000256" key="10">
    <source>
        <dbReference type="ARBA" id="ARBA00023303"/>
    </source>
</evidence>
<dbReference type="GO" id="GO:0043005">
    <property type="term" value="C:neuron projection"/>
    <property type="evidence" value="ECO:0007669"/>
    <property type="project" value="TreeGrafter"/>
</dbReference>
<keyword evidence="9" id="KW-0325">Glycoprotein</keyword>
<organism evidence="15">
    <name type="scientific">Timema douglasi</name>
    <name type="common">Walking stick</name>
    <dbReference type="NCBI Taxonomy" id="61478"/>
    <lineage>
        <taxon>Eukaryota</taxon>
        <taxon>Metazoa</taxon>
        <taxon>Ecdysozoa</taxon>
        <taxon>Arthropoda</taxon>
        <taxon>Hexapoda</taxon>
        <taxon>Insecta</taxon>
        <taxon>Pterygota</taxon>
        <taxon>Neoptera</taxon>
        <taxon>Polyneoptera</taxon>
        <taxon>Phasmatodea</taxon>
        <taxon>Timematodea</taxon>
        <taxon>Timematoidea</taxon>
        <taxon>Timematidae</taxon>
        <taxon>Timema</taxon>
    </lineage>
</organism>
<feature type="transmembrane region" description="Helical" evidence="13">
    <location>
        <begin position="427"/>
        <end position="450"/>
    </location>
</feature>
<comment type="subcellular location">
    <subcellularLocation>
        <location evidence="1">Membrane</location>
        <topology evidence="1">Multi-pass membrane protein</topology>
    </subcellularLocation>
</comment>
<feature type="compositionally biased region" description="Basic residues" evidence="12">
    <location>
        <begin position="798"/>
        <end position="811"/>
    </location>
</feature>
<evidence type="ECO:0000256" key="7">
    <source>
        <dbReference type="ARBA" id="ARBA00023065"/>
    </source>
</evidence>
<sequence>MDISYLSTELVHISDVTESSPLPRVKQIHDDPDSTPLQGPCLASTVVNMASPTPVQGEIPCPPPGTIKKIFMFFEPRGCLKEREDYSLYVFPSNNGFRQMCWWFVEQKWFDNLVLMFIGLNCITLAMERPNIPPESTERVFLASANYVFTGVFAIEMFVKVVAAGMFYGREAYFTSGWNIMDGSLVIISIIDLLMSLLSHSSPRIFGILRVFRLLRSLRPLRVINRAPGLKLVVQTLLSSLRPIGNIVLICCTFFIIFGILGVQLFKGAFFYCEGPNIKHVRNRTECEADKRNSWNNRKYNFDDLGKALMSLFVLSSRDGWVNIMYTGLDAVGVDQQPIENYSEWRLLYFIAFILLVGFFVLNMFVGVVVENFHRCREEQEKEERVRRMAKRARQMEKKRRKMHEPPYYTSYSHSRLMVHNVVTSKYFDLAIAGVILLNVITMAMEFYLMPKALSYILKIFNYFFTAVFILESVMKLVSLGFKLYFKDRWNQLDVMIVILSIVGIVLEELESKIIPVNPTIIRVMRVLRIARAPYQRRPPLILLVPGLLKGAGVLKLLKMAKGIRALLDTVMQALPQVGNLGLLFFLLFFIFAALGVELFGRLLCDDEHPCQGLGEHADFSNFGMAFLTLFRVATGDNWNGIMKDTLRDDCDETVDCVKNCCVSTVIAPIFFVIFVLMAQFVLVNVVVAVLMKHLEESHKQMEDEMDMDVELERELAAEQEELLMEEEEEIGLQQALEMSMDMDKYPTKKPLAKVLSLPSNFTFSSPSDRENSMADGDSSVSMADNKRRGSNNSESRRRSHRKNQRRRQTFHSHQGLLLLPPGIPPAYPATGYTAVYKTATAEEVDGEEEAEEAQDDARPWVLPAKEEPEAKLPLKRLDSDPPPDSGAVSGLLAVPNLKQRDMGSTKHLNLTDLIVASRHSLWPESQPTRRGDDSTPTSLVTSEDVSPECVSPAAILVPPPYGAATRTASLQTASSKSTETPTFSDDDDDEEEEERREMILRVPTEEEESMEGSSEELQLLVPERTCVSSCTQSVELESPPQTVRRRRSGSWRGPQEVPERQASQEGSGAESSAPDGARDVCDDSCSDSLVNVPRGEDSSLNCDQEVEGQNEYLLRYLSE</sequence>
<feature type="compositionally biased region" description="Polar residues" evidence="12">
    <location>
        <begin position="1027"/>
        <end position="1042"/>
    </location>
</feature>
<evidence type="ECO:0000256" key="3">
    <source>
        <dbReference type="ARBA" id="ARBA00022692"/>
    </source>
</evidence>
<evidence type="ECO:0000259" key="14">
    <source>
        <dbReference type="Pfam" id="PF00520"/>
    </source>
</evidence>
<keyword evidence="5" id="KW-0851">Voltage-gated channel</keyword>
<evidence type="ECO:0000256" key="6">
    <source>
        <dbReference type="ARBA" id="ARBA00022989"/>
    </source>
</evidence>
<evidence type="ECO:0000313" key="15">
    <source>
        <dbReference type="EMBL" id="CAD7201781.1"/>
    </source>
</evidence>
<accession>A0A7R8VNF8</accession>
<keyword evidence="8 13" id="KW-0472">Membrane</keyword>
<keyword evidence="3 13" id="KW-0812">Transmembrane</keyword>
<dbReference type="InterPro" id="IPR043203">
    <property type="entry name" value="VGCC_Ca_Na"/>
</dbReference>
<feature type="transmembrane region" description="Helical" evidence="13">
    <location>
        <begin position="147"/>
        <end position="168"/>
    </location>
</feature>
<feature type="transmembrane region" description="Helical" evidence="13">
    <location>
        <begin position="244"/>
        <end position="266"/>
    </location>
</feature>
<evidence type="ECO:0000256" key="11">
    <source>
        <dbReference type="SAM" id="Coils"/>
    </source>
</evidence>
<dbReference type="Pfam" id="PF00520">
    <property type="entry name" value="Ion_trans"/>
    <property type="match status" value="2"/>
</dbReference>
<keyword evidence="2" id="KW-0813">Transport</keyword>
<keyword evidence="4" id="KW-0677">Repeat</keyword>
<feature type="compositionally biased region" description="Low complexity" evidence="12">
    <location>
        <begin position="1062"/>
        <end position="1074"/>
    </location>
</feature>
<evidence type="ECO:0000256" key="5">
    <source>
        <dbReference type="ARBA" id="ARBA00022882"/>
    </source>
</evidence>
<evidence type="ECO:0000256" key="9">
    <source>
        <dbReference type="ARBA" id="ARBA00023180"/>
    </source>
</evidence>
<feature type="domain" description="Ion transport" evidence="14">
    <location>
        <begin position="425"/>
        <end position="701"/>
    </location>
</feature>
<reference evidence="15" key="1">
    <citation type="submission" date="2020-11" db="EMBL/GenBank/DDBJ databases">
        <authorList>
            <person name="Tran Van P."/>
        </authorList>
    </citation>
    <scope>NUCLEOTIDE SEQUENCE</scope>
</reference>
<feature type="region of interest" description="Disordered" evidence="12">
    <location>
        <begin position="843"/>
        <end position="891"/>
    </location>
</feature>
<proteinExistence type="predicted"/>
<evidence type="ECO:0000256" key="1">
    <source>
        <dbReference type="ARBA" id="ARBA00004141"/>
    </source>
</evidence>
<keyword evidence="7" id="KW-0406">Ion transport</keyword>
<dbReference type="PANTHER" id="PTHR10037:SF230">
    <property type="entry name" value="CA[2+]-CHANNEL PROTEIN ALPHA[[1]] SUBUNIT T, ISOFORM F"/>
    <property type="match status" value="1"/>
</dbReference>
<dbReference type="EMBL" id="OA568692">
    <property type="protein sequence ID" value="CAD7201781.1"/>
    <property type="molecule type" value="Genomic_DNA"/>
</dbReference>
<gene>
    <name evidence="15" type="ORF">TDIB3V08_LOCUS7975</name>
</gene>
<name>A0A7R8VNF8_TIMDO</name>
<dbReference type="FunFam" id="1.20.120.350:FF:000008">
    <property type="entry name" value="Voltage-dependent T-type calcium channel subunit alpha"/>
    <property type="match status" value="1"/>
</dbReference>
<dbReference type="Gene3D" id="1.10.287.70">
    <property type="match status" value="2"/>
</dbReference>
<feature type="transmembrane region" description="Helical" evidence="13">
    <location>
        <begin position="180"/>
        <end position="199"/>
    </location>
</feature>
<evidence type="ECO:0000256" key="12">
    <source>
        <dbReference type="SAM" id="MobiDB-lite"/>
    </source>
</evidence>
<evidence type="ECO:0000256" key="2">
    <source>
        <dbReference type="ARBA" id="ARBA00022448"/>
    </source>
</evidence>
<feature type="compositionally biased region" description="Polar residues" evidence="12">
    <location>
        <begin position="967"/>
        <end position="984"/>
    </location>
</feature>
<feature type="domain" description="Ion transport" evidence="14">
    <location>
        <begin position="108"/>
        <end position="380"/>
    </location>
</feature>
<keyword evidence="10" id="KW-0407">Ion channel</keyword>
<dbReference type="GO" id="GO:0008332">
    <property type="term" value="F:low voltage-gated calcium channel activity"/>
    <property type="evidence" value="ECO:0007669"/>
    <property type="project" value="TreeGrafter"/>
</dbReference>
<feature type="compositionally biased region" description="Basic and acidic residues" evidence="12">
    <location>
        <begin position="865"/>
        <end position="880"/>
    </location>
</feature>
<dbReference type="AlphaFoldDB" id="A0A7R8VNF8"/>
<evidence type="ECO:0000256" key="4">
    <source>
        <dbReference type="ARBA" id="ARBA00022737"/>
    </source>
</evidence>
<dbReference type="FunFam" id="1.10.287.70:FF:000018">
    <property type="entry name" value="Voltage-dependent T-type calcium channel subunit alpha"/>
    <property type="match status" value="1"/>
</dbReference>
<dbReference type="Gene3D" id="1.20.120.350">
    <property type="entry name" value="Voltage-gated potassium channels. Chain C"/>
    <property type="match status" value="2"/>
</dbReference>
<dbReference type="GO" id="GO:0070509">
    <property type="term" value="P:calcium ion import"/>
    <property type="evidence" value="ECO:0007669"/>
    <property type="project" value="TreeGrafter"/>
</dbReference>
<feature type="compositionally biased region" description="Acidic residues" evidence="12">
    <location>
        <begin position="1006"/>
        <end position="1015"/>
    </location>
</feature>
<dbReference type="GO" id="GO:0001518">
    <property type="term" value="C:voltage-gated sodium channel complex"/>
    <property type="evidence" value="ECO:0007669"/>
    <property type="project" value="TreeGrafter"/>
</dbReference>
<protein>
    <recommendedName>
        <fullName evidence="14">Ion transport domain-containing protein</fullName>
    </recommendedName>
</protein>
<feature type="transmembrane region" description="Helical" evidence="13">
    <location>
        <begin position="578"/>
        <end position="597"/>
    </location>
</feature>
<feature type="region of interest" description="Disordered" evidence="12">
    <location>
        <begin position="764"/>
        <end position="823"/>
    </location>
</feature>
<feature type="transmembrane region" description="Helical" evidence="13">
    <location>
        <begin position="347"/>
        <end position="370"/>
    </location>
</feature>
<feature type="transmembrane region" description="Helical" evidence="13">
    <location>
        <begin position="456"/>
        <end position="478"/>
    </location>
</feature>
<feature type="compositionally biased region" description="Acidic residues" evidence="12">
    <location>
        <begin position="985"/>
        <end position="995"/>
    </location>
</feature>
<dbReference type="PANTHER" id="PTHR10037">
    <property type="entry name" value="VOLTAGE-GATED CATION CHANNEL CALCIUM AND SODIUM"/>
    <property type="match status" value="1"/>
</dbReference>
<feature type="compositionally biased region" description="Acidic residues" evidence="12">
    <location>
        <begin position="843"/>
        <end position="855"/>
    </location>
</feature>
<dbReference type="GO" id="GO:0005248">
    <property type="term" value="F:voltage-gated sodium channel activity"/>
    <property type="evidence" value="ECO:0007669"/>
    <property type="project" value="TreeGrafter"/>
</dbReference>
<dbReference type="SUPFAM" id="SSF81324">
    <property type="entry name" value="Voltage-gated potassium channels"/>
    <property type="match status" value="2"/>
</dbReference>
<keyword evidence="6 13" id="KW-1133">Transmembrane helix</keyword>
<dbReference type="InterPro" id="IPR027359">
    <property type="entry name" value="Volt_channel_dom_sf"/>
</dbReference>
<dbReference type="GO" id="GO:0086010">
    <property type="term" value="P:membrane depolarization during action potential"/>
    <property type="evidence" value="ECO:0007669"/>
    <property type="project" value="TreeGrafter"/>
</dbReference>
<evidence type="ECO:0000256" key="13">
    <source>
        <dbReference type="SAM" id="Phobius"/>
    </source>
</evidence>